<gene>
    <name evidence="2" type="ORF">NDU88_004292</name>
</gene>
<feature type="region of interest" description="Disordered" evidence="1">
    <location>
        <begin position="40"/>
        <end position="64"/>
    </location>
</feature>
<keyword evidence="3" id="KW-1185">Reference proteome</keyword>
<name>A0AAV7QBU8_PLEWA</name>
<dbReference type="EMBL" id="JANPWB010000010">
    <property type="protein sequence ID" value="KAJ1137896.1"/>
    <property type="molecule type" value="Genomic_DNA"/>
</dbReference>
<evidence type="ECO:0000256" key="1">
    <source>
        <dbReference type="SAM" id="MobiDB-lite"/>
    </source>
</evidence>
<dbReference type="Proteomes" id="UP001066276">
    <property type="component" value="Chromosome 6"/>
</dbReference>
<organism evidence="2 3">
    <name type="scientific">Pleurodeles waltl</name>
    <name type="common">Iberian ribbed newt</name>
    <dbReference type="NCBI Taxonomy" id="8319"/>
    <lineage>
        <taxon>Eukaryota</taxon>
        <taxon>Metazoa</taxon>
        <taxon>Chordata</taxon>
        <taxon>Craniata</taxon>
        <taxon>Vertebrata</taxon>
        <taxon>Euteleostomi</taxon>
        <taxon>Amphibia</taxon>
        <taxon>Batrachia</taxon>
        <taxon>Caudata</taxon>
        <taxon>Salamandroidea</taxon>
        <taxon>Salamandridae</taxon>
        <taxon>Pleurodelinae</taxon>
        <taxon>Pleurodeles</taxon>
    </lineage>
</organism>
<accession>A0AAV7QBU8</accession>
<feature type="compositionally biased region" description="Low complexity" evidence="1">
    <location>
        <begin position="45"/>
        <end position="54"/>
    </location>
</feature>
<evidence type="ECO:0000313" key="2">
    <source>
        <dbReference type="EMBL" id="KAJ1137896.1"/>
    </source>
</evidence>
<evidence type="ECO:0000313" key="3">
    <source>
        <dbReference type="Proteomes" id="UP001066276"/>
    </source>
</evidence>
<reference evidence="2" key="1">
    <citation type="journal article" date="2022" name="bioRxiv">
        <title>Sequencing and chromosome-scale assembly of the giantPleurodeles waltlgenome.</title>
        <authorList>
            <person name="Brown T."/>
            <person name="Elewa A."/>
            <person name="Iarovenko S."/>
            <person name="Subramanian E."/>
            <person name="Araus A.J."/>
            <person name="Petzold A."/>
            <person name="Susuki M."/>
            <person name="Suzuki K.-i.T."/>
            <person name="Hayashi T."/>
            <person name="Toyoda A."/>
            <person name="Oliveira C."/>
            <person name="Osipova E."/>
            <person name="Leigh N.D."/>
            <person name="Simon A."/>
            <person name="Yun M.H."/>
        </authorList>
    </citation>
    <scope>NUCLEOTIDE SEQUENCE</scope>
    <source>
        <strain evidence="2">20211129_DDA</strain>
        <tissue evidence="2">Liver</tissue>
    </source>
</reference>
<sequence length="149" mass="16343">MPRMRLRQDRSVRTPSLFLGSNPENNYYFFSLSEDGELSEFPMGSSTSDSSCVSEDPIGSPPFPTNRIVAKQAALVPTGIKELNWDYTPTEQLMGSRTAGGPEGPSDAPTPHPPMLETIFQSTLAHREETRAGGCRFQVAIRKLQGVVL</sequence>
<feature type="region of interest" description="Disordered" evidence="1">
    <location>
        <begin position="92"/>
        <end position="112"/>
    </location>
</feature>
<protein>
    <submittedName>
        <fullName evidence="2">Uncharacterized protein</fullName>
    </submittedName>
</protein>
<dbReference type="AlphaFoldDB" id="A0AAV7QBU8"/>
<comment type="caution">
    <text evidence="2">The sequence shown here is derived from an EMBL/GenBank/DDBJ whole genome shotgun (WGS) entry which is preliminary data.</text>
</comment>
<proteinExistence type="predicted"/>